<evidence type="ECO:0000313" key="2">
    <source>
        <dbReference type="Proteomes" id="UP000054826"/>
    </source>
</evidence>
<evidence type="ECO:0000313" key="1">
    <source>
        <dbReference type="EMBL" id="KRZ38458.1"/>
    </source>
</evidence>
<dbReference type="AlphaFoldDB" id="A0A0V1JTZ9"/>
<sequence>LTSIISSTTKPAHFINGVLCVFHFSNLRKKENGCKKRRKNNRKNFLYLNGFSTNTERFHFKEYKQMNNNRIQTMKVNV</sequence>
<comment type="caution">
    <text evidence="1">The sequence shown here is derived from an EMBL/GenBank/DDBJ whole genome shotgun (WGS) entry which is preliminary data.</text>
</comment>
<name>A0A0V1JTZ9_TRIPS</name>
<reference evidence="1 2" key="1">
    <citation type="submission" date="2015-01" db="EMBL/GenBank/DDBJ databases">
        <title>Evolution of Trichinella species and genotypes.</title>
        <authorList>
            <person name="Korhonen P.K."/>
            <person name="Edoardo P."/>
            <person name="Giuseppe L.R."/>
            <person name="Gasser R.B."/>
        </authorList>
    </citation>
    <scope>NUCLEOTIDE SEQUENCE [LARGE SCALE GENOMIC DNA]</scope>
    <source>
        <strain evidence="1">ISS176</strain>
    </source>
</reference>
<protein>
    <submittedName>
        <fullName evidence="1">Uncharacterized protein</fullName>
    </submittedName>
</protein>
<dbReference type="Proteomes" id="UP000054826">
    <property type="component" value="Unassembled WGS sequence"/>
</dbReference>
<feature type="non-terminal residue" evidence="1">
    <location>
        <position position="78"/>
    </location>
</feature>
<organism evidence="1 2">
    <name type="scientific">Trichinella pseudospiralis</name>
    <name type="common">Parasitic roundworm</name>
    <dbReference type="NCBI Taxonomy" id="6337"/>
    <lineage>
        <taxon>Eukaryota</taxon>
        <taxon>Metazoa</taxon>
        <taxon>Ecdysozoa</taxon>
        <taxon>Nematoda</taxon>
        <taxon>Enoplea</taxon>
        <taxon>Dorylaimia</taxon>
        <taxon>Trichinellida</taxon>
        <taxon>Trichinellidae</taxon>
        <taxon>Trichinella</taxon>
    </lineage>
</organism>
<feature type="non-terminal residue" evidence="1">
    <location>
        <position position="1"/>
    </location>
</feature>
<gene>
    <name evidence="1" type="ORF">T4C_972</name>
</gene>
<dbReference type="EMBL" id="JYDV01000045">
    <property type="protein sequence ID" value="KRZ38458.1"/>
    <property type="molecule type" value="Genomic_DNA"/>
</dbReference>
<proteinExistence type="predicted"/>
<accession>A0A0V1JTZ9</accession>